<dbReference type="RefSeq" id="XP_013336459.1">
    <property type="nucleotide sequence ID" value="XM_013481005.1"/>
</dbReference>
<sequence length="235" mass="23906">MRRFCFAVLAGTAAAVPALLTEAQAGTNKTFSAVDCSEQMNKEREPMGFPKFTVLDTSTPITGEDKVNTTNLCANIKEGTDPGAWLTKTSAGLSIAAARQSSAQGDCAAATKQWKGALKTIGDSLPPAYTPGQDIYKSLDVVSLMSLYTPKDGVAVACTVIQCPPKSSTGGASDSGGSNTDSEGGKPPTTTPTPPNEDGEEEEKGEQAVPSAGVGDVDGAGGGDGEGTPLLPFVN</sequence>
<reference evidence="3" key="2">
    <citation type="submission" date="2013-10" db="EMBL/GenBank/DDBJ databases">
        <authorList>
            <person name="Aslett M."/>
        </authorList>
    </citation>
    <scope>NUCLEOTIDE SEQUENCE [LARGE SCALE GENOMIC DNA]</scope>
    <source>
        <strain evidence="3">Weybridge</strain>
    </source>
</reference>
<feature type="chain" id="PRO_5004673477" evidence="2">
    <location>
        <begin position="26"/>
        <end position="235"/>
    </location>
</feature>
<proteinExistence type="predicted"/>
<feature type="compositionally biased region" description="Low complexity" evidence="1">
    <location>
        <begin position="167"/>
        <end position="188"/>
    </location>
</feature>
<dbReference type="AlphaFoldDB" id="U6MBF8"/>
<keyword evidence="4" id="KW-1185">Reference proteome</keyword>
<evidence type="ECO:0000313" key="4">
    <source>
        <dbReference type="Proteomes" id="UP000030763"/>
    </source>
</evidence>
<feature type="non-terminal residue" evidence="3">
    <location>
        <position position="235"/>
    </location>
</feature>
<feature type="compositionally biased region" description="Gly residues" evidence="1">
    <location>
        <begin position="216"/>
        <end position="226"/>
    </location>
</feature>
<feature type="region of interest" description="Disordered" evidence="1">
    <location>
        <begin position="166"/>
        <end position="235"/>
    </location>
</feature>
<dbReference type="InterPro" id="IPR021288">
    <property type="entry name" value="Surface_antigen"/>
</dbReference>
<organism evidence="3 4">
    <name type="scientific">Eimeria maxima</name>
    <name type="common">Coccidian parasite</name>
    <dbReference type="NCBI Taxonomy" id="5804"/>
    <lineage>
        <taxon>Eukaryota</taxon>
        <taxon>Sar</taxon>
        <taxon>Alveolata</taxon>
        <taxon>Apicomplexa</taxon>
        <taxon>Conoidasida</taxon>
        <taxon>Coccidia</taxon>
        <taxon>Eucoccidiorida</taxon>
        <taxon>Eimeriorina</taxon>
        <taxon>Eimeriidae</taxon>
        <taxon>Eimeria</taxon>
    </lineage>
</organism>
<keyword evidence="2" id="KW-0732">Signal</keyword>
<accession>U6MBF8</accession>
<dbReference type="EMBL" id="HG720872">
    <property type="protein sequence ID" value="CDJ59814.1"/>
    <property type="molecule type" value="Genomic_DNA"/>
</dbReference>
<name>U6MBF8_EIMMA</name>
<gene>
    <name evidence="3" type="ORF">EMWEY_00059060</name>
</gene>
<protein>
    <submittedName>
        <fullName evidence="3">SAG family member</fullName>
    </submittedName>
</protein>
<evidence type="ECO:0000256" key="1">
    <source>
        <dbReference type="SAM" id="MobiDB-lite"/>
    </source>
</evidence>
<dbReference type="Proteomes" id="UP000030763">
    <property type="component" value="Unassembled WGS sequence"/>
</dbReference>
<dbReference type="GeneID" id="25339892"/>
<evidence type="ECO:0000313" key="3">
    <source>
        <dbReference type="EMBL" id="CDJ59814.1"/>
    </source>
</evidence>
<dbReference type="Pfam" id="PF11054">
    <property type="entry name" value="Surface_antigen"/>
    <property type="match status" value="1"/>
</dbReference>
<evidence type="ECO:0000256" key="2">
    <source>
        <dbReference type="SAM" id="SignalP"/>
    </source>
</evidence>
<dbReference type="VEuPathDB" id="ToxoDB:EMWEY_00059060"/>
<reference evidence="3" key="1">
    <citation type="submission" date="2013-10" db="EMBL/GenBank/DDBJ databases">
        <title>Genomic analysis of the causative agents of coccidiosis in chickens.</title>
        <authorList>
            <person name="Reid A.J."/>
            <person name="Blake D."/>
            <person name="Billington K."/>
            <person name="Browne H."/>
            <person name="Dunn M."/>
            <person name="Hung S."/>
            <person name="Kawahara F."/>
            <person name="Miranda-Saavedra D."/>
            <person name="Mourier T."/>
            <person name="Nagra H."/>
            <person name="Otto T.D."/>
            <person name="Rawlings N."/>
            <person name="Sanchez A."/>
            <person name="Sanders M."/>
            <person name="Subramaniam C."/>
            <person name="Tay Y."/>
            <person name="Dear P."/>
            <person name="Doerig C."/>
            <person name="Gruber A."/>
            <person name="Parkinson J."/>
            <person name="Shirley M."/>
            <person name="Wan K.L."/>
            <person name="Berriman M."/>
            <person name="Tomley F."/>
            <person name="Pain A."/>
        </authorList>
    </citation>
    <scope>NUCLEOTIDE SEQUENCE [LARGE SCALE GENOMIC DNA]</scope>
    <source>
        <strain evidence="3">Weybridge</strain>
    </source>
</reference>
<feature type="signal peptide" evidence="2">
    <location>
        <begin position="1"/>
        <end position="25"/>
    </location>
</feature>